<dbReference type="Proteomes" id="UP001153332">
    <property type="component" value="Unassembled WGS sequence"/>
</dbReference>
<keyword evidence="2" id="KW-1185">Reference proteome</keyword>
<evidence type="ECO:0000313" key="1">
    <source>
        <dbReference type="EMBL" id="KAJ8126759.1"/>
    </source>
</evidence>
<protein>
    <submittedName>
        <fullName evidence="1">Uncharacterized protein</fullName>
    </submittedName>
</protein>
<sequence length="124" mass="13507">MSNPLNSVAAGASLLTLAGDVLKKTQDIIAYLRANDLPEPTFDVDSAPIPETAEYWALQNGLADALEDLQRLTEGPTKFLRLVSHWSSESVAFPDRARLRLLHHRGARAGDIGIRPGRPGRPGR</sequence>
<name>A0ACC2JHC0_9PEZI</name>
<dbReference type="EMBL" id="JAPUUL010001711">
    <property type="protein sequence ID" value="KAJ8126759.1"/>
    <property type="molecule type" value="Genomic_DNA"/>
</dbReference>
<gene>
    <name evidence="1" type="ORF">O1611_g6879</name>
</gene>
<reference evidence="1" key="1">
    <citation type="submission" date="2022-12" db="EMBL/GenBank/DDBJ databases">
        <title>Genome Sequence of Lasiodiplodia mahajangana.</title>
        <authorList>
            <person name="Buettner E."/>
        </authorList>
    </citation>
    <scope>NUCLEOTIDE SEQUENCE</scope>
    <source>
        <strain evidence="1">VT137</strain>
    </source>
</reference>
<evidence type="ECO:0000313" key="2">
    <source>
        <dbReference type="Proteomes" id="UP001153332"/>
    </source>
</evidence>
<proteinExistence type="predicted"/>
<comment type="caution">
    <text evidence="1">The sequence shown here is derived from an EMBL/GenBank/DDBJ whole genome shotgun (WGS) entry which is preliminary data.</text>
</comment>
<accession>A0ACC2JHC0</accession>
<organism evidence="1 2">
    <name type="scientific">Lasiodiplodia mahajangana</name>
    <dbReference type="NCBI Taxonomy" id="1108764"/>
    <lineage>
        <taxon>Eukaryota</taxon>
        <taxon>Fungi</taxon>
        <taxon>Dikarya</taxon>
        <taxon>Ascomycota</taxon>
        <taxon>Pezizomycotina</taxon>
        <taxon>Dothideomycetes</taxon>
        <taxon>Dothideomycetes incertae sedis</taxon>
        <taxon>Botryosphaeriales</taxon>
        <taxon>Botryosphaeriaceae</taxon>
        <taxon>Lasiodiplodia</taxon>
    </lineage>
</organism>